<name>Q9NSI1_HUMAN</name>
<feature type="region of interest" description="Disordered" evidence="1">
    <location>
        <begin position="64"/>
        <end position="114"/>
    </location>
</feature>
<reference evidence="2" key="1">
    <citation type="submission" date="2000-05" db="EMBL/GenBank/DDBJ databases">
        <authorList>
            <person name="Hattori M."/>
            <person name="Fujiyama A."/>
            <person name="Taylor T.D."/>
            <person name="Watanabe H."/>
            <person name="Yada T."/>
            <person name="Park H.S."/>
            <person name="Toyoda A."/>
            <person name="Ishii K."/>
            <person name="Totoki Y."/>
            <person name="Choi D.K."/>
            <person name="Soeda E."/>
            <person name="Ohki M."/>
            <person name="Takagi T."/>
            <person name="Sakaki Y."/>
            <person name="Taudien S."/>
            <person name="Blechschmidt K."/>
            <person name="Polley A."/>
            <person name="Menzel U."/>
            <person name="Delabar J."/>
            <person name="Kumpf K."/>
            <person name="Lehmann R."/>
            <person name="Patterson D."/>
            <person name="Reichwald K."/>
            <person name="Rump A."/>
            <person name="Schillhabel M."/>
            <person name="Schudy A."/>
            <person name="Zimmermann W."/>
            <person name="Rosenthal A."/>
            <person name="Kudoh J."/>
            <person name="Shibuya K."/>
            <person name="Kawasaki K."/>
            <person name="Asakawa S."/>
            <person name="Shintani A."/>
            <person name="Sasaki T."/>
            <person name="Nagamine K."/>
            <person name="Mitsuyama S."/>
            <person name="Antonarakis S.E."/>
            <person name="Minoshima S."/>
            <person name="Shimizu N."/>
            <person name="Nordsiek G."/>
            <person name="Hornischer K."/>
            <person name="Brandt P."/>
            <person name="Scharfe M."/>
            <person name="Schoen O."/>
            <person name="Desario A."/>
            <person name="Reichelt J."/>
            <person name="Kauer G."/>
            <person name="Bloecker H."/>
            <person name="Ramser J."/>
            <person name="Beck A."/>
            <person name="Klages S."/>
            <person name="Hennig S."/>
            <person name="Riesselmann L."/>
            <person name="Dagand E."/>
            <person name="Wehrmeyer S."/>
            <person name="Borzym K."/>
            <person name="Gardiner K."/>
            <person name="Nizetic D."/>
            <person name="Francis F."/>
            <person name="Lehrach H."/>
            <person name="Reinhardt R."/>
            <person name="Yaspo M.L."/>
        </authorList>
    </citation>
    <scope>NUCLEOTIDE SEQUENCE</scope>
</reference>
<sequence length="114" mass="12613">MQNPETAGCRTLKQRDGETEASGNVDDNRFQLMKKAAMQAQGKERECAASTGPQLRARLHLLNRRPRSEVTHTSSKASLSRHGKPPLSLDCGPQENKELYSTGHQSMSKHVAML</sequence>
<protein>
    <submittedName>
        <fullName evidence="3">HCG401283</fullName>
    </submittedName>
    <submittedName>
        <fullName evidence="2">PRED57 protein</fullName>
    </submittedName>
</protein>
<evidence type="ECO:0000313" key="3">
    <source>
        <dbReference type="EMBL" id="EAX09363.1"/>
    </source>
</evidence>
<gene>
    <name evidence="2" type="primary">PRED57</name>
    <name evidence="3" type="ORF">hCG_401283</name>
</gene>
<feature type="region of interest" description="Disordered" evidence="1">
    <location>
        <begin position="1"/>
        <end position="25"/>
    </location>
</feature>
<dbReference type="AlphaFoldDB" id="Q9NSI1"/>
<evidence type="ECO:0000313" key="2">
    <source>
        <dbReference type="EMBL" id="CAB90494.1"/>
    </source>
</evidence>
<reference evidence="3" key="3">
    <citation type="submission" date="2005-09" db="EMBL/GenBank/DDBJ databases">
        <authorList>
            <person name="Mural R.J."/>
            <person name="Istrail S."/>
            <person name="Sutton G."/>
            <person name="Florea L."/>
            <person name="Halpern A.L."/>
            <person name="Mobarry C.M."/>
            <person name="Lippert R."/>
            <person name="Walenz B."/>
            <person name="Shatkay H."/>
            <person name="Dew I."/>
            <person name="Miller J.R."/>
            <person name="Flanigan M.J."/>
            <person name="Edwards N.J."/>
            <person name="Bolanos R."/>
            <person name="Fasulo D."/>
            <person name="Halldorsson B.V."/>
            <person name="Hannenhalli S."/>
            <person name="Turner R."/>
            <person name="Yooseph S."/>
            <person name="Lu F."/>
            <person name="Nusskern D.R."/>
            <person name="Shue B.C."/>
            <person name="Zheng X.H."/>
            <person name="Zhong F."/>
            <person name="Delcher A.L."/>
            <person name="Huson D.H."/>
            <person name="Kravitz S.A."/>
            <person name="Mouchard L."/>
            <person name="Reinert K."/>
            <person name="Remington K.A."/>
            <person name="Clark A.G."/>
            <person name="Waterman M.S."/>
            <person name="Eichler E.E."/>
            <person name="Adams M.D."/>
            <person name="Hunkapiller M.W."/>
            <person name="Myers E.W."/>
            <person name="Venter J.C."/>
        </authorList>
    </citation>
    <scope>NUCLEOTIDE SEQUENCE</scope>
</reference>
<accession>Q9NSI1</accession>
<dbReference type="EMBL" id="AL163301">
    <property type="protein sequence ID" value="CAB90494.1"/>
    <property type="molecule type" value="Genomic_DNA"/>
</dbReference>
<reference evidence="3" key="2">
    <citation type="journal article" date="2001" name="Science">
        <title>The sequence of the human genome.</title>
        <authorList>
            <person name="Venter J.C."/>
            <person name="Adams M.D."/>
            <person name="Myers E.W."/>
            <person name="Li P.W."/>
            <person name="Mural R.J."/>
            <person name="Sutton G.G."/>
            <person name="Smith H.O."/>
            <person name="Yandell M."/>
            <person name="Evans C.A."/>
            <person name="Holt R.A."/>
            <person name="Gocayne J.D."/>
            <person name="Amanatides P."/>
            <person name="Ballew R.M."/>
            <person name="Huson D.H."/>
            <person name="Wortman J.R."/>
            <person name="Zhang Q."/>
            <person name="Kodira C.D."/>
            <person name="Zheng X.H."/>
            <person name="Chen L."/>
            <person name="Skupski M."/>
            <person name="Subramanian G."/>
            <person name="Thomas P.D."/>
            <person name="Zhang J."/>
            <person name="Gabor Miklos G.L."/>
            <person name="Nelson C."/>
            <person name="Broder S."/>
            <person name="Clark A.G."/>
            <person name="Nadeau J."/>
            <person name="McKusick V.A."/>
            <person name="Zinder N."/>
            <person name="Levine A.J."/>
            <person name="Roberts R.J."/>
            <person name="Simon M."/>
            <person name="Slayman C."/>
            <person name="Hunkapiller M."/>
            <person name="Bolanos R."/>
            <person name="Delcher A."/>
            <person name="Dew I."/>
            <person name="Fasulo D."/>
            <person name="Flanigan M."/>
            <person name="Florea L."/>
            <person name="Halpern A."/>
            <person name="Hannenhalli S."/>
            <person name="Kravitz S."/>
            <person name="Levy S."/>
            <person name="Mobarry C."/>
            <person name="Reinert K."/>
            <person name="Remington K."/>
            <person name="Abu-Threideh J."/>
            <person name="Beasley E."/>
            <person name="Biddick K."/>
            <person name="Bonazzi V."/>
            <person name="Brandon R."/>
            <person name="Cargill M."/>
            <person name="Chandramouliswaran I."/>
            <person name="Charlab R."/>
            <person name="Chaturvedi K."/>
            <person name="Deng Z."/>
            <person name="Di Francesco V."/>
            <person name="Dunn P."/>
            <person name="Eilbeck K."/>
            <person name="Evangelista C."/>
            <person name="Gabrielian A.E."/>
            <person name="Gan W."/>
            <person name="Ge W."/>
            <person name="Gong F."/>
            <person name="Gu Z."/>
            <person name="Guan P."/>
            <person name="Heiman T.J."/>
            <person name="Higgins M.E."/>
            <person name="Ji R.R."/>
            <person name="Ke Z."/>
            <person name="Ketchum K.A."/>
            <person name="Lai Z."/>
            <person name="Lei Y."/>
            <person name="Li Z."/>
            <person name="Li J."/>
            <person name="Liang Y."/>
            <person name="Lin X."/>
            <person name="Lu F."/>
            <person name="Merkulov G.V."/>
            <person name="Milshina N."/>
            <person name="Moore H.M."/>
            <person name="Naik A.K."/>
            <person name="Narayan V.A."/>
            <person name="Neelam B."/>
            <person name="Nusskern D."/>
            <person name="Rusch D.B."/>
            <person name="Salzberg S."/>
            <person name="Shao W."/>
            <person name="Shue B."/>
            <person name="Sun J."/>
            <person name="Wang Z."/>
            <person name="Wang A."/>
            <person name="Wang X."/>
            <person name="Wang J."/>
            <person name="Wei M."/>
            <person name="Wides R."/>
            <person name="Xiao C."/>
            <person name="Yan C."/>
            <person name="Yao A."/>
            <person name="Ye J."/>
            <person name="Zhan M."/>
            <person name="Zhang W."/>
            <person name="Zhang H."/>
            <person name="Zhao Q."/>
            <person name="Zheng L."/>
            <person name="Zhong F."/>
            <person name="Zhong W."/>
            <person name="Zhu S."/>
            <person name="Zhao S."/>
            <person name="Gilbert D."/>
            <person name="Baumhueter S."/>
            <person name="Spier G."/>
            <person name="Carter C."/>
            <person name="Cravchik A."/>
            <person name="Woodage T."/>
            <person name="Ali F."/>
            <person name="An H."/>
            <person name="Awe A."/>
            <person name="Baldwin D."/>
            <person name="Baden H."/>
            <person name="Barnstead M."/>
            <person name="Barrow I."/>
            <person name="Beeson K."/>
            <person name="Busam D."/>
            <person name="Carver A."/>
            <person name="Center A."/>
            <person name="Cheng M.L."/>
            <person name="Curry L."/>
            <person name="Danaher S."/>
            <person name="Davenport L."/>
            <person name="Desilets R."/>
            <person name="Dietz S."/>
            <person name="Dodson K."/>
            <person name="Doup L."/>
            <person name="Ferriera S."/>
            <person name="Garg N."/>
            <person name="Gluecksmann A."/>
            <person name="Hart B."/>
            <person name="Haynes J."/>
            <person name="Haynes C."/>
            <person name="Heiner C."/>
            <person name="Hladun S."/>
            <person name="Hostin D."/>
            <person name="Houck J."/>
            <person name="Howland T."/>
            <person name="Ibegwam C."/>
            <person name="Johnson J."/>
            <person name="Kalush F."/>
            <person name="Kline L."/>
            <person name="Koduru S."/>
            <person name="Love A."/>
            <person name="Mann F."/>
            <person name="May D."/>
            <person name="McCawley S."/>
            <person name="McIntosh T."/>
            <person name="McMullen I."/>
            <person name="Moy M."/>
            <person name="Moy L."/>
            <person name="Murphy B."/>
            <person name="Nelson K."/>
            <person name="Pfannkoch C."/>
            <person name="Pratts E."/>
            <person name="Puri V."/>
            <person name="Qureshi H."/>
            <person name="Reardon M."/>
            <person name="Rodriguez R."/>
            <person name="Rogers Y.H."/>
            <person name="Romblad D."/>
            <person name="Ruhfel B."/>
            <person name="Scott R."/>
            <person name="Sitter C."/>
            <person name="Smallwood M."/>
            <person name="Stewart E."/>
            <person name="Strong R."/>
            <person name="Suh E."/>
            <person name="Thomas R."/>
            <person name="Tint N.N."/>
            <person name="Tse S."/>
            <person name="Vech C."/>
            <person name="Wang G."/>
            <person name="Wetter J."/>
            <person name="Williams S."/>
            <person name="Williams M."/>
            <person name="Windsor S."/>
            <person name="Winn-Deen E."/>
            <person name="Wolfe K."/>
            <person name="Zaveri J."/>
            <person name="Zaveri K."/>
            <person name="Abril J.F."/>
            <person name="Guigo R."/>
            <person name="Campbell M.J."/>
            <person name="Sjolander K.V."/>
            <person name="Karlak B."/>
            <person name="Kejariwal A."/>
            <person name="Mi H."/>
            <person name="Lazareva B."/>
            <person name="Hatton T."/>
            <person name="Narechania A."/>
            <person name="Diemer K."/>
            <person name="Muruganujan A."/>
            <person name="Guo N."/>
            <person name="Sato S."/>
            <person name="Bafna V."/>
            <person name="Istrail S."/>
            <person name="Lippert R."/>
            <person name="Schwartz R."/>
            <person name="Walenz B."/>
            <person name="Yooseph S."/>
            <person name="Allen D."/>
            <person name="Basu A."/>
            <person name="Baxendale J."/>
            <person name="Blick L."/>
            <person name="Caminha M."/>
            <person name="Carnes-Stine J."/>
            <person name="Caulk P."/>
            <person name="Chiang Y.H."/>
            <person name="Coyne M."/>
            <person name="Dahlke C."/>
            <person name="Mays A."/>
            <person name="Dombroski M."/>
            <person name="Donnelly M."/>
            <person name="Ely D."/>
            <person name="Esparham S."/>
            <person name="Fosler C."/>
            <person name="Gire H."/>
            <person name="Glanowski S."/>
            <person name="Glasser K."/>
            <person name="Glodek A."/>
            <person name="Gorokhov M."/>
            <person name="Graham K."/>
            <person name="Gropman B."/>
            <person name="Harris M."/>
            <person name="Heil J."/>
            <person name="Henderson S."/>
            <person name="Hoover J."/>
            <person name="Jennings D."/>
            <person name="Jordan C."/>
            <person name="Jordan J."/>
            <person name="Kasha J."/>
            <person name="Kagan L."/>
            <person name="Kraft C."/>
            <person name="Levitsky A."/>
            <person name="Lewis M."/>
            <person name="Liu X."/>
            <person name="Lopez J."/>
            <person name="Ma D."/>
            <person name="Majoros W."/>
            <person name="McDaniel J."/>
            <person name="Murphy S."/>
            <person name="Newman M."/>
            <person name="Nguyen T."/>
            <person name="Nguyen N."/>
            <person name="Nodell M."/>
            <person name="Pan S."/>
            <person name="Peck J."/>
            <person name="Peterson M."/>
            <person name="Rowe W."/>
            <person name="Sanders R."/>
            <person name="Scott J."/>
            <person name="Simpson M."/>
            <person name="Smith T."/>
            <person name="Sprague A."/>
            <person name="Stockwell T."/>
            <person name="Turner R."/>
            <person name="Venter E."/>
            <person name="Wang M."/>
            <person name="Wen M."/>
            <person name="Wu D."/>
            <person name="Wu M."/>
            <person name="Xia A."/>
            <person name="Zandieh A."/>
            <person name="Zhu X."/>
        </authorList>
    </citation>
    <scope>NUCLEOTIDE SEQUENCE</scope>
</reference>
<proteinExistence type="predicted"/>
<organism evidence="2">
    <name type="scientific">Homo sapiens</name>
    <name type="common">Human</name>
    <dbReference type="NCBI Taxonomy" id="9606"/>
    <lineage>
        <taxon>Eukaryota</taxon>
        <taxon>Metazoa</taxon>
        <taxon>Chordata</taxon>
        <taxon>Craniata</taxon>
        <taxon>Vertebrata</taxon>
        <taxon>Euteleostomi</taxon>
        <taxon>Mammalia</taxon>
        <taxon>Eutheria</taxon>
        <taxon>Euarchontoglires</taxon>
        <taxon>Primates</taxon>
        <taxon>Haplorrhini</taxon>
        <taxon>Catarrhini</taxon>
        <taxon>Hominidae</taxon>
        <taxon>Homo</taxon>
    </lineage>
</organism>
<dbReference type="EMBL" id="CH471079">
    <property type="protein sequence ID" value="EAX09363.1"/>
    <property type="molecule type" value="Genomic_DNA"/>
</dbReference>
<evidence type="ECO:0000256" key="1">
    <source>
        <dbReference type="SAM" id="MobiDB-lite"/>
    </source>
</evidence>